<gene>
    <name evidence="3 5" type="primary">aguA</name>
    <name evidence="4" type="ORF">IRZ65_14190</name>
    <name evidence="5" type="ORF">NCTC11842_03910</name>
</gene>
<evidence type="ECO:0000256" key="2">
    <source>
        <dbReference type="ARBA" id="ARBA00023115"/>
    </source>
</evidence>
<evidence type="ECO:0000313" key="5">
    <source>
        <dbReference type="EMBL" id="SPZ11663.1"/>
    </source>
</evidence>
<comment type="similarity">
    <text evidence="3">Belongs to the agmatine deiminase family.</text>
</comment>
<dbReference type="GO" id="GO:0033388">
    <property type="term" value="P:putrescine biosynthetic process from arginine"/>
    <property type="evidence" value="ECO:0007669"/>
    <property type="project" value="UniProtKB-UniRule"/>
</dbReference>
<evidence type="ECO:0000313" key="6">
    <source>
        <dbReference type="Proteomes" id="UP000250443"/>
    </source>
</evidence>
<evidence type="ECO:0000313" key="7">
    <source>
        <dbReference type="Proteomes" id="UP000626180"/>
    </source>
</evidence>
<comment type="catalytic activity">
    <reaction evidence="3">
        <text>agmatine + H2O = N-carbamoylputrescine + NH4(+)</text>
        <dbReference type="Rhea" id="RHEA:18037"/>
        <dbReference type="ChEBI" id="CHEBI:15377"/>
        <dbReference type="ChEBI" id="CHEBI:28938"/>
        <dbReference type="ChEBI" id="CHEBI:58145"/>
        <dbReference type="ChEBI" id="CHEBI:58318"/>
        <dbReference type="EC" id="3.5.3.12"/>
    </reaction>
</comment>
<dbReference type="Proteomes" id="UP000626180">
    <property type="component" value="Unassembled WGS sequence"/>
</dbReference>
<dbReference type="Pfam" id="PF04371">
    <property type="entry name" value="PAD_porph"/>
    <property type="match status" value="1"/>
</dbReference>
<protein>
    <recommendedName>
        <fullName evidence="3">Agmatine deiminase</fullName>
        <ecNumber evidence="3">3.5.3.12</ecNumber>
    </recommendedName>
    <alternativeName>
        <fullName evidence="3">Agmatine iminohydrolase</fullName>
    </alternativeName>
</protein>
<keyword evidence="1 3" id="KW-0378">Hydrolase</keyword>
<dbReference type="GO" id="GO:0047632">
    <property type="term" value="F:agmatine deiminase activity"/>
    <property type="evidence" value="ECO:0007669"/>
    <property type="project" value="UniProtKB-UniRule"/>
</dbReference>
<reference evidence="4 7" key="2">
    <citation type="submission" date="2020-10" db="EMBL/GenBank/DDBJ databases">
        <title>Genome sequences of Pseudomonas isolates.</title>
        <authorList>
            <person name="Wessels L."/>
            <person name="Reich F."/>
            <person name="Hammerl J."/>
        </authorList>
    </citation>
    <scope>NUCLEOTIDE SEQUENCE [LARGE SCALE GENOMIC DNA]</scope>
    <source>
        <strain evidence="4 7">20-MO00624-0</strain>
    </source>
</reference>
<dbReference type="InterPro" id="IPR017754">
    <property type="entry name" value="Agmatine_deiminase"/>
</dbReference>
<dbReference type="Proteomes" id="UP000250443">
    <property type="component" value="Unassembled WGS sequence"/>
</dbReference>
<organism evidence="5 6">
    <name type="scientific">Pseudomonas luteola</name>
    <dbReference type="NCBI Taxonomy" id="47886"/>
    <lineage>
        <taxon>Bacteria</taxon>
        <taxon>Pseudomonadati</taxon>
        <taxon>Pseudomonadota</taxon>
        <taxon>Gammaproteobacteria</taxon>
        <taxon>Pseudomonadales</taxon>
        <taxon>Pseudomonadaceae</taxon>
        <taxon>Pseudomonas</taxon>
    </lineage>
</organism>
<reference evidence="5 6" key="1">
    <citation type="submission" date="2018-06" db="EMBL/GenBank/DDBJ databases">
        <authorList>
            <consortium name="Pathogen Informatics"/>
            <person name="Doyle S."/>
        </authorList>
    </citation>
    <scope>NUCLEOTIDE SEQUENCE [LARGE SCALE GENOMIC DNA]</scope>
    <source>
        <strain evidence="5 6">NCTC11842</strain>
    </source>
</reference>
<comment type="pathway">
    <text evidence="3">Amine and polyamine biosynthesis; putrescine biosynthesis via agmatine pathway; N-carbamoylputrescine from agmatine: step 1/1.</text>
</comment>
<keyword evidence="7" id="KW-1185">Reference proteome</keyword>
<dbReference type="GeneID" id="300265746"/>
<dbReference type="EMBL" id="UAUF01000014">
    <property type="protein sequence ID" value="SPZ11663.1"/>
    <property type="molecule type" value="Genomic_DNA"/>
</dbReference>
<dbReference type="UniPathway" id="UPA00534">
    <property type="reaction ID" value="UER00285"/>
</dbReference>
<dbReference type="GO" id="GO:0004668">
    <property type="term" value="F:protein-arginine deiminase activity"/>
    <property type="evidence" value="ECO:0007669"/>
    <property type="project" value="InterPro"/>
</dbReference>
<dbReference type="RefSeq" id="WP_010795668.1">
    <property type="nucleotide sequence ID" value="NZ_CP044086.1"/>
</dbReference>
<dbReference type="InterPro" id="IPR007466">
    <property type="entry name" value="Peptidyl-Arg-deiminase_porph"/>
</dbReference>
<name>A0A2X2CXQ2_PSELU</name>
<dbReference type="HAMAP" id="MF_01841">
    <property type="entry name" value="Agmatine_deimin"/>
    <property type="match status" value="1"/>
</dbReference>
<comment type="subunit">
    <text evidence="3">Homodimer.</text>
</comment>
<dbReference type="AlphaFoldDB" id="A0A2X2CXQ2"/>
<keyword evidence="2 3" id="KW-0620">Polyamine biosynthesis</keyword>
<dbReference type="EMBL" id="JADMCD010000007">
    <property type="protein sequence ID" value="MBF8641833.1"/>
    <property type="molecule type" value="Genomic_DNA"/>
</dbReference>
<dbReference type="NCBIfam" id="TIGR03380">
    <property type="entry name" value="agmatine_aguA"/>
    <property type="match status" value="1"/>
</dbReference>
<dbReference type="PANTHER" id="PTHR31377">
    <property type="entry name" value="AGMATINE DEIMINASE-RELATED"/>
    <property type="match status" value="1"/>
</dbReference>
<dbReference type="Gene3D" id="3.75.10.10">
    <property type="entry name" value="L-arginine/glycine Amidinotransferase, Chain A"/>
    <property type="match status" value="1"/>
</dbReference>
<proteinExistence type="inferred from homology"/>
<evidence type="ECO:0000256" key="3">
    <source>
        <dbReference type="HAMAP-Rule" id="MF_01841"/>
    </source>
</evidence>
<evidence type="ECO:0000256" key="1">
    <source>
        <dbReference type="ARBA" id="ARBA00022801"/>
    </source>
</evidence>
<comment type="function">
    <text evidence="3">Mediates the hydrolysis of agmatine into N-carbamoylputrescine in the arginine decarboxylase (ADC) pathway of putrescine biosynthesis, a basic polyamine.</text>
</comment>
<dbReference type="SUPFAM" id="SSF55909">
    <property type="entry name" value="Pentein"/>
    <property type="match status" value="1"/>
</dbReference>
<sequence>MSLLASTPRAEGFRMPAEWEPQKQVWMIWPERTDNWRLGAKPAQLAFTEVARAIARFEPVTVGVSAAQFDNACARLNHPAIRVVEISNDDAWARDTGPTFVINDQGEVRGVDWTFNAWGGLVGGLYFPWKRDDQVASKILMMESCPRYRTEDFVLEGGSIHVDGEGTLITTGECLLNRNRNPHLSQREIEAILSDYLAVDKVIWLPDGLYNDETDGHVDNFCCYVRPAEVLLSWCDDENDPNYARCRAALEVLETNTDAKGRKFTVHKIPTPGPLYASDEEYETVDASVGSQPRKSGERLAASYVNFLIVNGAIIAPTFDVPEDAEALDVLQRCFPEREIVQVPGREILLGGGNIHCITQQQPAPRARN</sequence>
<evidence type="ECO:0000313" key="4">
    <source>
        <dbReference type="EMBL" id="MBF8641833.1"/>
    </source>
</evidence>
<dbReference type="NCBIfam" id="NF010070">
    <property type="entry name" value="PRK13551.1"/>
    <property type="match status" value="1"/>
</dbReference>
<dbReference type="PANTHER" id="PTHR31377:SF0">
    <property type="entry name" value="AGMATINE DEIMINASE-RELATED"/>
    <property type="match status" value="1"/>
</dbReference>
<feature type="active site" description="Amidino-cysteine intermediate" evidence="3">
    <location>
        <position position="357"/>
    </location>
</feature>
<accession>A0A2X2CXQ2</accession>
<dbReference type="EC" id="3.5.3.12" evidence="3"/>